<dbReference type="STRING" id="52838.A0A4S8K1R1"/>
<dbReference type="Pfam" id="PF03073">
    <property type="entry name" value="TspO_MBR"/>
    <property type="match status" value="1"/>
</dbReference>
<comment type="similarity">
    <text evidence="2">Belongs to the TspO/BZRP family.</text>
</comment>
<feature type="compositionally biased region" description="Low complexity" evidence="6">
    <location>
        <begin position="15"/>
        <end position="28"/>
    </location>
</feature>
<dbReference type="PANTHER" id="PTHR10057:SF0">
    <property type="entry name" value="TRANSLOCATOR PROTEIN"/>
    <property type="match status" value="1"/>
</dbReference>
<name>A0A4S8K1R1_MUSBA</name>
<keyword evidence="4 7" id="KW-1133">Transmembrane helix</keyword>
<evidence type="ECO:0000313" key="8">
    <source>
        <dbReference type="EMBL" id="THU68642.1"/>
    </source>
</evidence>
<feature type="transmembrane region" description="Helical" evidence="7">
    <location>
        <begin position="47"/>
        <end position="69"/>
    </location>
</feature>
<dbReference type="CDD" id="cd15904">
    <property type="entry name" value="TSPO_MBR"/>
    <property type="match status" value="1"/>
</dbReference>
<evidence type="ECO:0000256" key="7">
    <source>
        <dbReference type="SAM" id="Phobius"/>
    </source>
</evidence>
<dbReference type="EMBL" id="PYDT01000002">
    <property type="protein sequence ID" value="THU68642.1"/>
    <property type="molecule type" value="Genomic_DNA"/>
</dbReference>
<evidence type="ECO:0000256" key="2">
    <source>
        <dbReference type="ARBA" id="ARBA00007524"/>
    </source>
</evidence>
<comment type="caution">
    <text evidence="8">The sequence shown here is derived from an EMBL/GenBank/DDBJ whole genome shotgun (WGS) entry which is preliminary data.</text>
</comment>
<dbReference type="PIRSF" id="PIRSF005859">
    <property type="entry name" value="PBR"/>
    <property type="match status" value="1"/>
</dbReference>
<dbReference type="AlphaFoldDB" id="A0A4S8K1R1"/>
<feature type="region of interest" description="Disordered" evidence="6">
    <location>
        <begin position="1"/>
        <end position="29"/>
    </location>
</feature>
<keyword evidence="9" id="KW-1185">Reference proteome</keyword>
<protein>
    <recommendedName>
        <fullName evidence="10">Translocator protein homolog</fullName>
    </recommendedName>
</protein>
<feature type="transmembrane region" description="Helical" evidence="7">
    <location>
        <begin position="114"/>
        <end position="134"/>
    </location>
</feature>
<evidence type="ECO:0000256" key="1">
    <source>
        <dbReference type="ARBA" id="ARBA00004141"/>
    </source>
</evidence>
<reference evidence="8 9" key="1">
    <citation type="journal article" date="2019" name="Nat. Plants">
        <title>Genome sequencing of Musa balbisiana reveals subgenome evolution and function divergence in polyploid bananas.</title>
        <authorList>
            <person name="Yao X."/>
        </authorList>
    </citation>
    <scope>NUCLEOTIDE SEQUENCE [LARGE SCALE GENOMIC DNA]</scope>
    <source>
        <strain evidence="9">cv. DH-PKW</strain>
        <tissue evidence="8">Leaves</tissue>
    </source>
</reference>
<evidence type="ECO:0000256" key="4">
    <source>
        <dbReference type="ARBA" id="ARBA00022989"/>
    </source>
</evidence>
<dbReference type="PANTHER" id="PTHR10057">
    <property type="entry name" value="PERIPHERAL-TYPE BENZODIAZEPINE RECEPTOR"/>
    <property type="match status" value="1"/>
</dbReference>
<organism evidence="8 9">
    <name type="scientific">Musa balbisiana</name>
    <name type="common">Banana</name>
    <dbReference type="NCBI Taxonomy" id="52838"/>
    <lineage>
        <taxon>Eukaryota</taxon>
        <taxon>Viridiplantae</taxon>
        <taxon>Streptophyta</taxon>
        <taxon>Embryophyta</taxon>
        <taxon>Tracheophyta</taxon>
        <taxon>Spermatophyta</taxon>
        <taxon>Magnoliopsida</taxon>
        <taxon>Liliopsida</taxon>
        <taxon>Zingiberales</taxon>
        <taxon>Musaceae</taxon>
        <taxon>Musa</taxon>
    </lineage>
</organism>
<evidence type="ECO:0000313" key="9">
    <source>
        <dbReference type="Proteomes" id="UP000317650"/>
    </source>
</evidence>
<keyword evidence="5 7" id="KW-0472">Membrane</keyword>
<evidence type="ECO:0000256" key="6">
    <source>
        <dbReference type="SAM" id="MobiDB-lite"/>
    </source>
</evidence>
<dbReference type="FunFam" id="1.20.1260.100:FF:000001">
    <property type="entry name" value="translocator protein 2"/>
    <property type="match status" value="1"/>
</dbReference>
<evidence type="ECO:0000256" key="3">
    <source>
        <dbReference type="ARBA" id="ARBA00022692"/>
    </source>
</evidence>
<evidence type="ECO:0008006" key="10">
    <source>
        <dbReference type="Google" id="ProtNLM"/>
    </source>
</evidence>
<dbReference type="GO" id="GO:0033013">
    <property type="term" value="P:tetrapyrrole metabolic process"/>
    <property type="evidence" value="ECO:0007669"/>
    <property type="project" value="UniProtKB-ARBA"/>
</dbReference>
<evidence type="ECO:0000256" key="5">
    <source>
        <dbReference type="ARBA" id="ARBA00023136"/>
    </source>
</evidence>
<comment type="subcellular location">
    <subcellularLocation>
        <location evidence="1">Membrane</location>
        <topology evidence="1">Multi-pass membrane protein</topology>
    </subcellularLocation>
</comment>
<feature type="transmembrane region" description="Helical" evidence="7">
    <location>
        <begin position="81"/>
        <end position="102"/>
    </location>
</feature>
<sequence>MASQTLKHRPKEEPTTTATTTATSSTTSHKYRKDQKLAMAKRGLRSLAVAVAIPAVGTAASISIAGATLASTKPSWSPPVWAFHMGSLLMSALLGFSSWLVWAEGGFHGRSEALPLYLSELFMSLVWAPLVFGAGFPRPGMAVCVAHFAVLFMLSQSYRQVNPIAADLIKPYLAWVSFLAVFNYKLL</sequence>
<proteinExistence type="inferred from homology"/>
<dbReference type="Gene3D" id="1.20.1260.100">
    <property type="entry name" value="TspO/MBR protein"/>
    <property type="match status" value="1"/>
</dbReference>
<gene>
    <name evidence="8" type="ORF">C4D60_Mb08t06020</name>
</gene>
<keyword evidence="3 7" id="KW-0812">Transmembrane</keyword>
<dbReference type="Proteomes" id="UP000317650">
    <property type="component" value="Chromosome 8"/>
</dbReference>
<dbReference type="InterPro" id="IPR004307">
    <property type="entry name" value="TspO_MBR"/>
</dbReference>
<accession>A0A4S8K1R1</accession>
<dbReference type="GO" id="GO:0016020">
    <property type="term" value="C:membrane"/>
    <property type="evidence" value="ECO:0007669"/>
    <property type="project" value="UniProtKB-SubCell"/>
</dbReference>
<dbReference type="InterPro" id="IPR038330">
    <property type="entry name" value="TspO/MBR-related_sf"/>
</dbReference>